<dbReference type="NCBIfam" id="TIGR01661">
    <property type="entry name" value="ELAV_HUD_SF"/>
    <property type="match status" value="1"/>
</dbReference>
<dbReference type="InterPro" id="IPR002343">
    <property type="entry name" value="Hud_Sxl_RNA"/>
</dbReference>
<feature type="compositionally biased region" description="Low complexity" evidence="5">
    <location>
        <begin position="37"/>
        <end position="61"/>
    </location>
</feature>
<sequence>MLLQQTFMTSHIQNNSNIRNLNKSQAEPSPSQFTRCTNWNSATTDTTTITDDNNGYDNTNNEGIMENLQHFASSSELEKSSIINDISSENKENRTNLIVNYLPQSMSQEEMRQLFSKIGKLASCKLIRDKVTGQSLGYGFVNYVDASDAERAIRLLNKMKLQNKTIKVSLARPSCDSIKGANLYISGLPKFMTESDLEKLFAPCGKIITSRILYDTNTGQSKGVGFIRFDQRHEAELAIQQFNGYRIGSIADNPLVVKFANIPTSAKNGAKDSNSTLVPSNNNIFNNSLNINSGSIDYQYQNATTALSSLLNYNKLAMEAGELQSLLTPEIMNSDSPYDMFNTSAMPQLITDANGRSVQRAGGPLRQLSPRKLRFNPLEGCAIPVRLNSFDNMNSDTVTSFTSSPAAASGLRLMDKTPNSDINATLSLAAAIAAATGTTTNTQPDPLQTQLLTQFNQSQQTIPGMVGLTVPWLGNNSESKLNSMAGLYPAGSSLGDLFSQPTNVLSNISSNTLPYLTAQFGATNTTHMNMEANKHQNLSLINNFNINPNRSSIPLADSLMLNQMMPHFDINAATSKILQNFSAQAVAASATGTPTNSFFTANTTGNQFPSNSSAISSTMLTIEGLAPGTDESIILRLLSSFSSVLSIQLVPTNDSTETDGNNALIMNNNGNDKQEMKALVIMSDTEQAKLAMHYLNGCTLMNRVLRVSTTDNTSRNFNEFSQPTNPMLMQAGLFASKE</sequence>
<feature type="region of interest" description="Disordered" evidence="5">
    <location>
        <begin position="14"/>
        <end position="62"/>
    </location>
</feature>
<dbReference type="Pfam" id="PF00076">
    <property type="entry name" value="RRM_1"/>
    <property type="match status" value="2"/>
</dbReference>
<dbReference type="Pfam" id="PF13893">
    <property type="entry name" value="RRM_5"/>
    <property type="match status" value="1"/>
</dbReference>
<keyword evidence="7" id="KW-1185">Reference proteome</keyword>
<dbReference type="GO" id="GO:0003729">
    <property type="term" value="F:mRNA binding"/>
    <property type="evidence" value="ECO:0007669"/>
    <property type="project" value="TreeGrafter"/>
</dbReference>
<dbReference type="CDD" id="cd12650">
    <property type="entry name" value="RRM1_Hu"/>
    <property type="match status" value="1"/>
</dbReference>
<dbReference type="InterPro" id="IPR006548">
    <property type="entry name" value="ELAD_HU_SF"/>
</dbReference>
<reference evidence="8" key="2">
    <citation type="submission" date="2023-11" db="UniProtKB">
        <authorList>
            <consortium name="WormBaseParasite"/>
        </authorList>
    </citation>
    <scope>IDENTIFICATION</scope>
</reference>
<dbReference type="InterPro" id="IPR000504">
    <property type="entry name" value="RRM_dom"/>
</dbReference>
<feature type="domain" description="RRM" evidence="6">
    <location>
        <begin position="618"/>
        <end position="712"/>
    </location>
</feature>
<dbReference type="PANTHER" id="PTHR48025:SF1">
    <property type="entry name" value="RRM DOMAIN-CONTAINING PROTEIN"/>
    <property type="match status" value="1"/>
</dbReference>
<feature type="compositionally biased region" description="Polar residues" evidence="5">
    <location>
        <begin position="14"/>
        <end position="36"/>
    </location>
</feature>
<evidence type="ECO:0000313" key="8">
    <source>
        <dbReference type="WBParaSite" id="TREG1_12670.2"/>
    </source>
</evidence>
<dbReference type="PANTHER" id="PTHR48025">
    <property type="entry name" value="OS02G0815200 PROTEIN"/>
    <property type="match status" value="1"/>
</dbReference>
<dbReference type="WBParaSite" id="TREG1_12670.2">
    <property type="protein sequence ID" value="TREG1_12670.2"/>
    <property type="gene ID" value="TREG1_12670"/>
</dbReference>
<dbReference type="SMART" id="SM00360">
    <property type="entry name" value="RRM"/>
    <property type="match status" value="3"/>
</dbReference>
<evidence type="ECO:0000256" key="4">
    <source>
        <dbReference type="PROSITE-ProRule" id="PRU00176"/>
    </source>
</evidence>
<dbReference type="FunFam" id="3.30.70.330:FF:000205">
    <property type="entry name" value="Sex lethal, isoform B"/>
    <property type="match status" value="1"/>
</dbReference>
<dbReference type="CDD" id="cd12652">
    <property type="entry name" value="RRM2_Hu"/>
    <property type="match status" value="1"/>
</dbReference>
<dbReference type="SUPFAM" id="SSF54928">
    <property type="entry name" value="RNA-binding domain, RBD"/>
    <property type="match status" value="2"/>
</dbReference>
<keyword evidence="3 4" id="KW-0694">RNA-binding</keyword>
<organism evidence="7 8">
    <name type="scientific">Trichobilharzia regenti</name>
    <name type="common">Nasal bird schistosome</name>
    <dbReference type="NCBI Taxonomy" id="157069"/>
    <lineage>
        <taxon>Eukaryota</taxon>
        <taxon>Metazoa</taxon>
        <taxon>Spiralia</taxon>
        <taxon>Lophotrochozoa</taxon>
        <taxon>Platyhelminthes</taxon>
        <taxon>Trematoda</taxon>
        <taxon>Digenea</taxon>
        <taxon>Strigeidida</taxon>
        <taxon>Schistosomatoidea</taxon>
        <taxon>Schistosomatidae</taxon>
        <taxon>Trichobilharzia</taxon>
    </lineage>
</organism>
<dbReference type="GO" id="GO:0005634">
    <property type="term" value="C:nucleus"/>
    <property type="evidence" value="ECO:0007669"/>
    <property type="project" value="TreeGrafter"/>
</dbReference>
<dbReference type="InterPro" id="IPR034775">
    <property type="entry name" value="Elav_RRM1"/>
</dbReference>
<dbReference type="GO" id="GO:1990904">
    <property type="term" value="C:ribonucleoprotein complex"/>
    <property type="evidence" value="ECO:0007669"/>
    <property type="project" value="InterPro"/>
</dbReference>
<dbReference type="Gene3D" id="3.30.70.330">
    <property type="match status" value="3"/>
</dbReference>
<dbReference type="AlphaFoldDB" id="A0AA85J1F9"/>
<protein>
    <recommendedName>
        <fullName evidence="6">RRM domain-containing protein</fullName>
    </recommendedName>
</protein>
<dbReference type="PROSITE" id="PS50102">
    <property type="entry name" value="RRM"/>
    <property type="match status" value="3"/>
</dbReference>
<reference evidence="7" key="1">
    <citation type="submission" date="2022-06" db="EMBL/GenBank/DDBJ databases">
        <authorList>
            <person name="Berger JAMES D."/>
            <person name="Berger JAMES D."/>
        </authorList>
    </citation>
    <scope>NUCLEOTIDE SEQUENCE [LARGE SCALE GENOMIC DNA]</scope>
</reference>
<proteinExistence type="inferred from homology"/>
<comment type="similarity">
    <text evidence="1">Belongs to the RRM elav family.</text>
</comment>
<evidence type="ECO:0000256" key="1">
    <source>
        <dbReference type="ARBA" id="ARBA00006266"/>
    </source>
</evidence>
<dbReference type="FunFam" id="3.30.70.330:FF:000480">
    <property type="entry name" value="Fne, isoform A"/>
    <property type="match status" value="1"/>
</dbReference>
<dbReference type="PRINTS" id="PR00961">
    <property type="entry name" value="HUDSXLRNA"/>
</dbReference>
<evidence type="ECO:0000256" key="5">
    <source>
        <dbReference type="SAM" id="MobiDB-lite"/>
    </source>
</evidence>
<keyword evidence="2" id="KW-0677">Repeat</keyword>
<feature type="domain" description="RRM" evidence="6">
    <location>
        <begin position="95"/>
        <end position="173"/>
    </location>
</feature>
<evidence type="ECO:0000313" key="7">
    <source>
        <dbReference type="Proteomes" id="UP000050795"/>
    </source>
</evidence>
<dbReference type="Proteomes" id="UP000050795">
    <property type="component" value="Unassembled WGS sequence"/>
</dbReference>
<evidence type="ECO:0000256" key="2">
    <source>
        <dbReference type="ARBA" id="ARBA00022737"/>
    </source>
</evidence>
<evidence type="ECO:0000259" key="6">
    <source>
        <dbReference type="PROSITE" id="PS50102"/>
    </source>
</evidence>
<dbReference type="InterPro" id="IPR035979">
    <property type="entry name" value="RBD_domain_sf"/>
</dbReference>
<dbReference type="InterPro" id="IPR050502">
    <property type="entry name" value="Euk_RNA-bind_prot"/>
</dbReference>
<accession>A0AA85J1F9</accession>
<evidence type="ECO:0000256" key="3">
    <source>
        <dbReference type="ARBA" id="ARBA00022884"/>
    </source>
</evidence>
<name>A0AA85J1F9_TRIRE</name>
<dbReference type="InterPro" id="IPR012677">
    <property type="entry name" value="Nucleotide-bd_a/b_plait_sf"/>
</dbReference>
<feature type="domain" description="RRM" evidence="6">
    <location>
        <begin position="181"/>
        <end position="262"/>
    </location>
</feature>
<dbReference type="GO" id="GO:0050686">
    <property type="term" value="P:negative regulation of mRNA processing"/>
    <property type="evidence" value="ECO:0007669"/>
    <property type="project" value="UniProtKB-ARBA"/>
</dbReference>